<dbReference type="SMART" id="SM00862">
    <property type="entry name" value="Trans_reg_C"/>
    <property type="match status" value="1"/>
</dbReference>
<dbReference type="EMBL" id="WEIA01000012">
    <property type="protein sequence ID" value="NLR23138.1"/>
    <property type="molecule type" value="Genomic_DNA"/>
</dbReference>
<name>A0A8I2KRL2_9GAMM</name>
<dbReference type="Gene3D" id="1.10.10.10">
    <property type="entry name" value="Winged helix-like DNA-binding domain superfamily/Winged helix DNA-binding domain"/>
    <property type="match status" value="1"/>
</dbReference>
<evidence type="ECO:0000313" key="9">
    <source>
        <dbReference type="Proteomes" id="UP001304419"/>
    </source>
</evidence>
<dbReference type="InterPro" id="IPR001789">
    <property type="entry name" value="Sig_transdc_resp-reg_receiver"/>
</dbReference>
<sequence length="234" mass="26583">MSSRSLVIIEDDLGLAELLRRFFEKHGFIVSIQNDGVSGLAHVLQLQPDFVLLDLMLPNKDGFEICRSLQNRYNGKLIVLTASHDDIDEITLLEMGADDFIHKPVNPRIILARFRKLVRLAEESENKQQNGHVIRVGPFSFNSSTRQASQDGIPLGLSDSEYTLFHFLASNVDSILSRDQISTQLYGRSFDGFDRTVDNKIMKIRKIIGDEMPYQHLITVRGKGYIFVNSKETE</sequence>
<dbReference type="SMART" id="SM00448">
    <property type="entry name" value="REC"/>
    <property type="match status" value="1"/>
</dbReference>
<dbReference type="Pfam" id="PF00486">
    <property type="entry name" value="Trans_reg_C"/>
    <property type="match status" value="1"/>
</dbReference>
<dbReference type="InterPro" id="IPR039420">
    <property type="entry name" value="WalR-like"/>
</dbReference>
<proteinExistence type="predicted"/>
<dbReference type="InterPro" id="IPR001867">
    <property type="entry name" value="OmpR/PhoB-type_DNA-bd"/>
</dbReference>
<dbReference type="InterPro" id="IPR036388">
    <property type="entry name" value="WH-like_DNA-bd_sf"/>
</dbReference>
<feature type="domain" description="OmpR/PhoB-type" evidence="5">
    <location>
        <begin position="131"/>
        <end position="229"/>
    </location>
</feature>
<reference evidence="6" key="1">
    <citation type="submission" date="2019-10" db="EMBL/GenBank/DDBJ databases">
        <authorList>
            <person name="Paulsen S."/>
        </authorList>
    </citation>
    <scope>NUCLEOTIDE SEQUENCE</scope>
    <source>
        <strain evidence="6">LMG 19692</strain>
    </source>
</reference>
<dbReference type="GO" id="GO:0032993">
    <property type="term" value="C:protein-DNA complex"/>
    <property type="evidence" value="ECO:0007669"/>
    <property type="project" value="TreeGrafter"/>
</dbReference>
<accession>A0A8I2KRL2</accession>
<evidence type="ECO:0000256" key="3">
    <source>
        <dbReference type="PROSITE-ProRule" id="PRU01091"/>
    </source>
</evidence>
<dbReference type="InterPro" id="IPR011006">
    <property type="entry name" value="CheY-like_superfamily"/>
</dbReference>
<dbReference type="CDD" id="cd00383">
    <property type="entry name" value="trans_reg_C"/>
    <property type="match status" value="1"/>
</dbReference>
<keyword evidence="2" id="KW-0597">Phosphoprotein</keyword>
<reference evidence="7 9" key="2">
    <citation type="submission" date="2023-10" db="EMBL/GenBank/DDBJ databases">
        <title>To unveil natural product biosynthetic capacity in Pseudoalteromonas.</title>
        <authorList>
            <person name="Wang J."/>
        </authorList>
    </citation>
    <scope>NUCLEOTIDE SEQUENCE [LARGE SCALE GENOMIC DNA]</scope>
    <source>
        <strain evidence="7 9">DSM 15914</strain>
    </source>
</reference>
<dbReference type="PANTHER" id="PTHR48111:SF47">
    <property type="entry name" value="TRANSCRIPTIONAL REGULATORY PROTEIN RSTA"/>
    <property type="match status" value="1"/>
</dbReference>
<dbReference type="PROSITE" id="PS51755">
    <property type="entry name" value="OMPR_PHOB"/>
    <property type="match status" value="1"/>
</dbReference>
<dbReference type="SUPFAM" id="SSF52172">
    <property type="entry name" value="CheY-like"/>
    <property type="match status" value="1"/>
</dbReference>
<evidence type="ECO:0000313" key="7">
    <source>
        <dbReference type="EMBL" id="WOX31371.1"/>
    </source>
</evidence>
<dbReference type="GO" id="GO:0000976">
    <property type="term" value="F:transcription cis-regulatory region binding"/>
    <property type="evidence" value="ECO:0007669"/>
    <property type="project" value="TreeGrafter"/>
</dbReference>
<dbReference type="PROSITE" id="PS50110">
    <property type="entry name" value="RESPONSE_REGULATORY"/>
    <property type="match status" value="1"/>
</dbReference>
<dbReference type="EMBL" id="CP137579">
    <property type="protein sequence ID" value="WOX31371.1"/>
    <property type="molecule type" value="Genomic_DNA"/>
</dbReference>
<dbReference type="GO" id="GO:0006355">
    <property type="term" value="P:regulation of DNA-templated transcription"/>
    <property type="evidence" value="ECO:0007669"/>
    <property type="project" value="InterPro"/>
</dbReference>
<organism evidence="6 8">
    <name type="scientific">Pseudoalteromonas maricaloris</name>
    <dbReference type="NCBI Taxonomy" id="184924"/>
    <lineage>
        <taxon>Bacteria</taxon>
        <taxon>Pseudomonadati</taxon>
        <taxon>Pseudomonadota</taxon>
        <taxon>Gammaproteobacteria</taxon>
        <taxon>Alteromonadales</taxon>
        <taxon>Pseudoalteromonadaceae</taxon>
        <taxon>Pseudoalteromonas</taxon>
    </lineage>
</organism>
<feature type="DNA-binding region" description="OmpR/PhoB-type" evidence="3">
    <location>
        <begin position="131"/>
        <end position="229"/>
    </location>
</feature>
<dbReference type="RefSeq" id="WP_174169221.1">
    <property type="nucleotide sequence ID" value="NZ_CBCSDF010000001.1"/>
</dbReference>
<keyword evidence="1 3" id="KW-0238">DNA-binding</keyword>
<evidence type="ECO:0000256" key="1">
    <source>
        <dbReference type="ARBA" id="ARBA00023125"/>
    </source>
</evidence>
<keyword evidence="9" id="KW-1185">Reference proteome</keyword>
<dbReference type="PANTHER" id="PTHR48111">
    <property type="entry name" value="REGULATOR OF RPOS"/>
    <property type="match status" value="1"/>
</dbReference>
<dbReference type="GO" id="GO:0005829">
    <property type="term" value="C:cytosol"/>
    <property type="evidence" value="ECO:0007669"/>
    <property type="project" value="TreeGrafter"/>
</dbReference>
<evidence type="ECO:0000259" key="5">
    <source>
        <dbReference type="PROSITE" id="PS51755"/>
    </source>
</evidence>
<gene>
    <name evidence="6" type="ORF">F9Y85_17830</name>
    <name evidence="7" type="ORF">R5H13_20750</name>
</gene>
<dbReference type="Pfam" id="PF00072">
    <property type="entry name" value="Response_reg"/>
    <property type="match status" value="1"/>
</dbReference>
<feature type="domain" description="Response regulatory" evidence="4">
    <location>
        <begin position="5"/>
        <end position="118"/>
    </location>
</feature>
<dbReference type="Gene3D" id="3.40.50.2300">
    <property type="match status" value="1"/>
</dbReference>
<evidence type="ECO:0000259" key="4">
    <source>
        <dbReference type="PROSITE" id="PS50110"/>
    </source>
</evidence>
<dbReference type="Proteomes" id="UP000646877">
    <property type="component" value="Unassembled WGS sequence"/>
</dbReference>
<dbReference type="Proteomes" id="UP001304419">
    <property type="component" value="Chromosome 2"/>
</dbReference>
<dbReference type="AlphaFoldDB" id="A0A8I2KRL2"/>
<protein>
    <submittedName>
        <fullName evidence="6">Response regulator transcription factor</fullName>
    </submittedName>
</protein>
<evidence type="ECO:0000313" key="6">
    <source>
        <dbReference type="EMBL" id="NLR23138.1"/>
    </source>
</evidence>
<dbReference type="GO" id="GO:0000156">
    <property type="term" value="F:phosphorelay response regulator activity"/>
    <property type="evidence" value="ECO:0007669"/>
    <property type="project" value="TreeGrafter"/>
</dbReference>
<evidence type="ECO:0000313" key="8">
    <source>
        <dbReference type="Proteomes" id="UP000646877"/>
    </source>
</evidence>
<feature type="modified residue" description="4-aspartylphosphate" evidence="2">
    <location>
        <position position="54"/>
    </location>
</feature>
<evidence type="ECO:0000256" key="2">
    <source>
        <dbReference type="PROSITE-ProRule" id="PRU00169"/>
    </source>
</evidence>